<keyword evidence="2 5" id="KW-0812">Transmembrane</keyword>
<sequence>MKKYYSEILILSLLATIIGVLTGAVDAFFGIILLKLSDFRTEHFIYLIPFLAPVGVFIAWSYQKFAGKAAKGMGLVFDVGFGNEDVIPSKLIPFSIISTWLTHLFGGSAGREGVAVQLGATISNNLGNLLGLKKYKQTLVIVGMAAGFGGLFQTPLAAAFFAIEVMIAGKLNYKILLPALIGAFTASSVSNFLGLEKFAFSLNNIPNYDYTHIFKVAFLGILFGLTGFLFSYLLGTAKAKMTKLFPNPLTKIAVGGVILSVLMFIFFQGRYSGLGTNLISIALDGQKIYSFDFILKLLLTILTLSVGFQGGEVTPLFAIGASLGAIMAPILGLPVAFSAALGYASVFSSATNTFLAPVLIGCEVFGFNTLPFFIISIALSYTFNFNKSIYGAQKVI</sequence>
<feature type="transmembrane region" description="Helical" evidence="5">
    <location>
        <begin position="316"/>
        <end position="342"/>
    </location>
</feature>
<protein>
    <submittedName>
        <fullName evidence="6">Voltage-gated chloride channel protein</fullName>
    </submittedName>
</protein>
<dbReference type="PANTHER" id="PTHR43427:SF12">
    <property type="entry name" value="CHLORIDE TRANSPORTER"/>
    <property type="match status" value="1"/>
</dbReference>
<evidence type="ECO:0000256" key="2">
    <source>
        <dbReference type="ARBA" id="ARBA00022692"/>
    </source>
</evidence>
<feature type="transmembrane region" description="Helical" evidence="5">
    <location>
        <begin position="9"/>
        <end position="32"/>
    </location>
</feature>
<evidence type="ECO:0000256" key="4">
    <source>
        <dbReference type="ARBA" id="ARBA00023136"/>
    </source>
</evidence>
<feature type="transmembrane region" description="Helical" evidence="5">
    <location>
        <begin position="249"/>
        <end position="267"/>
    </location>
</feature>
<dbReference type="GO" id="GO:0015108">
    <property type="term" value="F:chloride transmembrane transporter activity"/>
    <property type="evidence" value="ECO:0007669"/>
    <property type="project" value="InterPro"/>
</dbReference>
<dbReference type="Pfam" id="PF00654">
    <property type="entry name" value="Voltage_CLC"/>
    <property type="match status" value="1"/>
</dbReference>
<keyword evidence="7" id="KW-1185">Reference proteome</keyword>
<gene>
    <name evidence="6" type="ORF">BG261_04110</name>
</gene>
<dbReference type="OrthoDB" id="9767361at2"/>
<dbReference type="GO" id="GO:0016020">
    <property type="term" value="C:membrane"/>
    <property type="evidence" value="ECO:0007669"/>
    <property type="project" value="UniProtKB-SubCell"/>
</dbReference>
<dbReference type="InterPro" id="IPR014743">
    <property type="entry name" value="Cl-channel_core"/>
</dbReference>
<evidence type="ECO:0000256" key="1">
    <source>
        <dbReference type="ARBA" id="ARBA00004141"/>
    </source>
</evidence>
<keyword evidence="4 5" id="KW-0472">Membrane</keyword>
<dbReference type="Proteomes" id="UP000178622">
    <property type="component" value="Unassembled WGS sequence"/>
</dbReference>
<comment type="caution">
    <text evidence="6">The sequence shown here is derived from an EMBL/GenBank/DDBJ whole genome shotgun (WGS) entry which is preliminary data.</text>
</comment>
<organism evidence="6 7">
    <name type="scientific">Floricoccus tropicus</name>
    <dbReference type="NCBI Taxonomy" id="1859473"/>
    <lineage>
        <taxon>Bacteria</taxon>
        <taxon>Bacillati</taxon>
        <taxon>Bacillota</taxon>
        <taxon>Bacilli</taxon>
        <taxon>Lactobacillales</taxon>
        <taxon>Streptococcaceae</taxon>
        <taxon>Floricoccus</taxon>
    </lineage>
</organism>
<dbReference type="InterPro" id="IPR050368">
    <property type="entry name" value="ClC-type_chloride_channel"/>
</dbReference>
<comment type="subcellular location">
    <subcellularLocation>
        <location evidence="1">Membrane</location>
        <topology evidence="1">Multi-pass membrane protein</topology>
    </subcellularLocation>
</comment>
<evidence type="ECO:0000313" key="6">
    <source>
        <dbReference type="EMBL" id="OFI49065.1"/>
    </source>
</evidence>
<dbReference type="STRING" id="1859473.BG261_04110"/>
<dbReference type="AlphaFoldDB" id="A0A1E8GLD7"/>
<feature type="transmembrane region" description="Helical" evidence="5">
    <location>
        <begin position="354"/>
        <end position="379"/>
    </location>
</feature>
<evidence type="ECO:0000256" key="5">
    <source>
        <dbReference type="SAM" id="Phobius"/>
    </source>
</evidence>
<reference evidence="7" key="1">
    <citation type="submission" date="2016-09" db="EMBL/GenBank/DDBJ databases">
        <title>Draft genome sequence of a novel species of the family Streptococcaceae isolated from flowers.</title>
        <authorList>
            <person name="Chuah L.-O."/>
            <person name="Yap K.-P."/>
            <person name="Thong K.L."/>
            <person name="Liong M.T."/>
            <person name="Ahmad R."/>
            <person name="Rusul G."/>
        </authorList>
    </citation>
    <scope>NUCLEOTIDE SEQUENCE [LARGE SCALE GENOMIC DNA]</scope>
    <source>
        <strain evidence="7">DF1</strain>
    </source>
</reference>
<dbReference type="PANTHER" id="PTHR43427">
    <property type="entry name" value="CHLORIDE CHANNEL PROTEIN CLC-E"/>
    <property type="match status" value="1"/>
</dbReference>
<feature type="transmembrane region" description="Helical" evidence="5">
    <location>
        <begin position="44"/>
        <end position="62"/>
    </location>
</feature>
<feature type="transmembrane region" description="Helical" evidence="5">
    <location>
        <begin position="288"/>
        <end position="310"/>
    </location>
</feature>
<evidence type="ECO:0000313" key="7">
    <source>
        <dbReference type="Proteomes" id="UP000178622"/>
    </source>
</evidence>
<accession>A0A1E8GLD7</accession>
<dbReference type="RefSeq" id="WP_070792350.1">
    <property type="nucleotide sequence ID" value="NZ_MKIR01000021.1"/>
</dbReference>
<dbReference type="InterPro" id="IPR001807">
    <property type="entry name" value="ClC"/>
</dbReference>
<dbReference type="EMBL" id="MKIR01000021">
    <property type="protein sequence ID" value="OFI49065.1"/>
    <property type="molecule type" value="Genomic_DNA"/>
</dbReference>
<dbReference type="PRINTS" id="PR00762">
    <property type="entry name" value="CLCHANNEL"/>
</dbReference>
<keyword evidence="3 5" id="KW-1133">Transmembrane helix</keyword>
<feature type="transmembrane region" description="Helical" evidence="5">
    <location>
        <begin position="139"/>
        <end position="163"/>
    </location>
</feature>
<evidence type="ECO:0000256" key="3">
    <source>
        <dbReference type="ARBA" id="ARBA00022989"/>
    </source>
</evidence>
<proteinExistence type="predicted"/>
<feature type="transmembrane region" description="Helical" evidence="5">
    <location>
        <begin position="175"/>
        <end position="195"/>
    </location>
</feature>
<feature type="transmembrane region" description="Helical" evidence="5">
    <location>
        <begin position="216"/>
        <end position="237"/>
    </location>
</feature>
<dbReference type="Gene3D" id="1.10.3080.10">
    <property type="entry name" value="Clc chloride channel"/>
    <property type="match status" value="1"/>
</dbReference>
<name>A0A1E8GLD7_9LACT</name>
<dbReference type="SUPFAM" id="SSF81340">
    <property type="entry name" value="Clc chloride channel"/>
    <property type="match status" value="1"/>
</dbReference>